<name>A0ABW3M2P8_9PSEU</name>
<dbReference type="SUPFAM" id="SSF103473">
    <property type="entry name" value="MFS general substrate transporter"/>
    <property type="match status" value="1"/>
</dbReference>
<feature type="transmembrane region" description="Helical" evidence="6">
    <location>
        <begin position="245"/>
        <end position="270"/>
    </location>
</feature>
<evidence type="ECO:0000256" key="5">
    <source>
        <dbReference type="ARBA" id="ARBA00023136"/>
    </source>
</evidence>
<accession>A0ABW3M2P8</accession>
<dbReference type="PANTHER" id="PTHR23513">
    <property type="entry name" value="INTEGRAL MEMBRANE EFFLUX PROTEIN-RELATED"/>
    <property type="match status" value="1"/>
</dbReference>
<keyword evidence="5 6" id="KW-0472">Membrane</keyword>
<evidence type="ECO:0000256" key="3">
    <source>
        <dbReference type="ARBA" id="ARBA00022692"/>
    </source>
</evidence>
<proteinExistence type="predicted"/>
<dbReference type="InterPro" id="IPR011701">
    <property type="entry name" value="MFS"/>
</dbReference>
<dbReference type="InterPro" id="IPR036259">
    <property type="entry name" value="MFS_trans_sf"/>
</dbReference>
<feature type="non-terminal residue" evidence="7">
    <location>
        <position position="373"/>
    </location>
</feature>
<comment type="caution">
    <text evidence="7">The sequence shown here is derived from an EMBL/GenBank/DDBJ whole genome shotgun (WGS) entry which is preliminary data.</text>
</comment>
<evidence type="ECO:0000313" key="8">
    <source>
        <dbReference type="Proteomes" id="UP001597045"/>
    </source>
</evidence>
<dbReference type="PANTHER" id="PTHR23513:SF11">
    <property type="entry name" value="STAPHYLOFERRIN A TRANSPORTER"/>
    <property type="match status" value="1"/>
</dbReference>
<keyword evidence="8" id="KW-1185">Reference proteome</keyword>
<protein>
    <submittedName>
        <fullName evidence="7">MFS transporter</fullName>
    </submittedName>
</protein>
<feature type="transmembrane region" description="Helical" evidence="6">
    <location>
        <begin position="213"/>
        <end position="233"/>
    </location>
</feature>
<feature type="transmembrane region" description="Helical" evidence="6">
    <location>
        <begin position="174"/>
        <end position="192"/>
    </location>
</feature>
<evidence type="ECO:0000313" key="7">
    <source>
        <dbReference type="EMBL" id="MFD1044195.1"/>
    </source>
</evidence>
<evidence type="ECO:0000256" key="2">
    <source>
        <dbReference type="ARBA" id="ARBA00022475"/>
    </source>
</evidence>
<dbReference type="Gene3D" id="1.20.1250.20">
    <property type="entry name" value="MFS general substrate transporter like domains"/>
    <property type="match status" value="1"/>
</dbReference>
<dbReference type="CDD" id="cd06173">
    <property type="entry name" value="MFS_MefA_like"/>
    <property type="match status" value="1"/>
</dbReference>
<evidence type="ECO:0000256" key="4">
    <source>
        <dbReference type="ARBA" id="ARBA00022989"/>
    </source>
</evidence>
<dbReference type="InterPro" id="IPR022324">
    <property type="entry name" value="Bacilysin_exporter_BacE_put"/>
</dbReference>
<dbReference type="Proteomes" id="UP001597045">
    <property type="component" value="Unassembled WGS sequence"/>
</dbReference>
<evidence type="ECO:0000256" key="6">
    <source>
        <dbReference type="SAM" id="Phobius"/>
    </source>
</evidence>
<evidence type="ECO:0000256" key="1">
    <source>
        <dbReference type="ARBA" id="ARBA00004651"/>
    </source>
</evidence>
<feature type="transmembrane region" description="Helical" evidence="6">
    <location>
        <begin position="279"/>
        <end position="297"/>
    </location>
</feature>
<dbReference type="Pfam" id="PF07690">
    <property type="entry name" value="MFS_1"/>
    <property type="match status" value="1"/>
</dbReference>
<keyword evidence="2" id="KW-1003">Cell membrane</keyword>
<comment type="subcellular location">
    <subcellularLocation>
        <location evidence="1">Cell membrane</location>
        <topology evidence="1">Multi-pass membrane protein</topology>
    </subcellularLocation>
</comment>
<dbReference type="PRINTS" id="PR01988">
    <property type="entry name" value="EXPORTERBACE"/>
</dbReference>
<feature type="transmembrane region" description="Helical" evidence="6">
    <location>
        <begin position="50"/>
        <end position="71"/>
    </location>
</feature>
<reference evidence="8" key="1">
    <citation type="journal article" date="2019" name="Int. J. Syst. Evol. Microbiol.">
        <title>The Global Catalogue of Microorganisms (GCM) 10K type strain sequencing project: providing services to taxonomists for standard genome sequencing and annotation.</title>
        <authorList>
            <consortium name="The Broad Institute Genomics Platform"/>
            <consortium name="The Broad Institute Genome Sequencing Center for Infectious Disease"/>
            <person name="Wu L."/>
            <person name="Ma J."/>
        </authorList>
    </citation>
    <scope>NUCLEOTIDE SEQUENCE [LARGE SCALE GENOMIC DNA]</scope>
    <source>
        <strain evidence="8">JCM 31486</strain>
    </source>
</reference>
<sequence>MTQTEKVRFTELWRVGEFRALWIAETASAFGDQLARVALSVLVYLRTSSALLTALTYALTFLPAILGGLALSGLADRFPRRQVIIVTDIVRAVLAAAMAIPGMPLGVLWVLIGLLTLAGGPFKAAQLALLPQILEGDRYAAALALRQVSIQFAQLAGFALGGFLVTVLSAYGALLANGLTFLASAGLVAIGVRARPAARRDKTSTGEPSDTNGAVITLAPIFLLVSLVGLWVVPEGLAAPYADTLGAAAFAVGILMAADPVGSVLGAILARGWFRSESAALSSLLLPAFAAGVPLIVCAMRPGLIASALLWAVSGVFSTIFLLRMQQYVAAVVPNSRRGTVLGRLNACILTSQGVAFAAGGVFADWLGSFAAV</sequence>
<dbReference type="EMBL" id="JBHTIS010000011">
    <property type="protein sequence ID" value="MFD1044195.1"/>
    <property type="molecule type" value="Genomic_DNA"/>
</dbReference>
<keyword evidence="3 6" id="KW-0812">Transmembrane</keyword>
<feature type="transmembrane region" description="Helical" evidence="6">
    <location>
        <begin position="344"/>
        <end position="364"/>
    </location>
</feature>
<keyword evidence="4 6" id="KW-1133">Transmembrane helix</keyword>
<organism evidence="7 8">
    <name type="scientific">Kibdelosporangium lantanae</name>
    <dbReference type="NCBI Taxonomy" id="1497396"/>
    <lineage>
        <taxon>Bacteria</taxon>
        <taxon>Bacillati</taxon>
        <taxon>Actinomycetota</taxon>
        <taxon>Actinomycetes</taxon>
        <taxon>Pseudonocardiales</taxon>
        <taxon>Pseudonocardiaceae</taxon>
        <taxon>Kibdelosporangium</taxon>
    </lineage>
</organism>
<feature type="transmembrane region" description="Helical" evidence="6">
    <location>
        <begin position="303"/>
        <end position="323"/>
    </location>
</feature>
<gene>
    <name evidence="7" type="ORF">ACFQ1S_00585</name>
</gene>